<dbReference type="HOGENOM" id="CLU_924628_0_0_1"/>
<feature type="compositionally biased region" description="Basic and acidic residues" evidence="1">
    <location>
        <begin position="199"/>
        <end position="210"/>
    </location>
</feature>
<feature type="compositionally biased region" description="Acidic residues" evidence="1">
    <location>
        <begin position="238"/>
        <end position="250"/>
    </location>
</feature>
<accession>F4RGP9</accession>
<evidence type="ECO:0000313" key="2">
    <source>
        <dbReference type="EMBL" id="EGG08586.1"/>
    </source>
</evidence>
<dbReference type="AlphaFoldDB" id="F4RGP9"/>
<gene>
    <name evidence="2" type="ORF">MELLADRAFT_84785</name>
</gene>
<dbReference type="OrthoDB" id="10566198at2759"/>
<dbReference type="InParanoid" id="F4RGP9"/>
<proteinExistence type="predicted"/>
<protein>
    <submittedName>
        <fullName evidence="2">Uncharacterized protein</fullName>
    </submittedName>
</protein>
<dbReference type="RefSeq" id="XP_007408172.1">
    <property type="nucleotide sequence ID" value="XM_007408110.1"/>
</dbReference>
<evidence type="ECO:0000313" key="3">
    <source>
        <dbReference type="Proteomes" id="UP000001072"/>
    </source>
</evidence>
<dbReference type="KEGG" id="mlr:MELLADRAFT_84785"/>
<dbReference type="VEuPathDB" id="FungiDB:MELLADRAFT_84785"/>
<sequence length="331" mass="36577">MSSVQVDLENCYFPPSKIALVVRLVNEVQSLHSKVSFKDVIQTYLLAVDRHGILNTSRRYWGGDKGWKGTLIVLLAIRKLAYRTRKGKLQWNEFILSEAKRIVDLQASRRWQATHYPEHVPAKSVTPLFFGGGESQMRLNQIKSGMSFLWELIRHRLSTGRPGTEPDPFVSVIPKENMESAANSTDNPDTDNTDSTNNQKEEGVKDKADSHPCLGTTDDVPADNSSSSTSSSAKEEDSGGEEGEDGESDAMVEKSDEPESDDEFETNSDLDMMNDVEGVAYVKRGTTCDQAKSRFDHVASTICSMIAFANNRSVNGLQLENSIAFLAGGEN</sequence>
<name>F4RGP9_MELLP</name>
<organism evidence="3">
    <name type="scientific">Melampsora larici-populina (strain 98AG31 / pathotype 3-4-7)</name>
    <name type="common">Poplar leaf rust fungus</name>
    <dbReference type="NCBI Taxonomy" id="747676"/>
    <lineage>
        <taxon>Eukaryota</taxon>
        <taxon>Fungi</taxon>
        <taxon>Dikarya</taxon>
        <taxon>Basidiomycota</taxon>
        <taxon>Pucciniomycotina</taxon>
        <taxon>Pucciniomycetes</taxon>
        <taxon>Pucciniales</taxon>
        <taxon>Melampsoraceae</taxon>
        <taxon>Melampsora</taxon>
    </lineage>
</organism>
<reference evidence="3" key="1">
    <citation type="journal article" date="2011" name="Proc. Natl. Acad. Sci. U.S.A.">
        <title>Obligate biotrophy features unraveled by the genomic analysis of rust fungi.</title>
        <authorList>
            <person name="Duplessis S."/>
            <person name="Cuomo C.A."/>
            <person name="Lin Y.-C."/>
            <person name="Aerts A."/>
            <person name="Tisserant E."/>
            <person name="Veneault-Fourrey C."/>
            <person name="Joly D.L."/>
            <person name="Hacquard S."/>
            <person name="Amselem J."/>
            <person name="Cantarel B.L."/>
            <person name="Chiu R."/>
            <person name="Coutinho P.M."/>
            <person name="Feau N."/>
            <person name="Field M."/>
            <person name="Frey P."/>
            <person name="Gelhaye E."/>
            <person name="Goldberg J."/>
            <person name="Grabherr M.G."/>
            <person name="Kodira C.D."/>
            <person name="Kohler A."/>
            <person name="Kuees U."/>
            <person name="Lindquist E.A."/>
            <person name="Lucas S.M."/>
            <person name="Mago R."/>
            <person name="Mauceli E."/>
            <person name="Morin E."/>
            <person name="Murat C."/>
            <person name="Pangilinan J.L."/>
            <person name="Park R."/>
            <person name="Pearson M."/>
            <person name="Quesneville H."/>
            <person name="Rouhier N."/>
            <person name="Sakthikumar S."/>
            <person name="Salamov A.A."/>
            <person name="Schmutz J."/>
            <person name="Selles B."/>
            <person name="Shapiro H."/>
            <person name="Tanguay P."/>
            <person name="Tuskan G.A."/>
            <person name="Henrissat B."/>
            <person name="Van de Peer Y."/>
            <person name="Rouze P."/>
            <person name="Ellis J.G."/>
            <person name="Dodds P.N."/>
            <person name="Schein J.E."/>
            <person name="Zhong S."/>
            <person name="Hamelin R.C."/>
            <person name="Grigoriev I.V."/>
            <person name="Szabo L.J."/>
            <person name="Martin F."/>
        </authorList>
    </citation>
    <scope>NUCLEOTIDE SEQUENCE [LARGE SCALE GENOMIC DNA]</scope>
    <source>
        <strain evidence="3">98AG31 / pathotype 3-4-7</strain>
    </source>
</reference>
<feature type="region of interest" description="Disordered" evidence="1">
    <location>
        <begin position="179"/>
        <end position="271"/>
    </location>
</feature>
<dbReference type="GeneID" id="18933605"/>
<dbReference type="EMBL" id="GL883100">
    <property type="protein sequence ID" value="EGG08586.1"/>
    <property type="molecule type" value="Genomic_DNA"/>
</dbReference>
<evidence type="ECO:0000256" key="1">
    <source>
        <dbReference type="SAM" id="MobiDB-lite"/>
    </source>
</evidence>
<feature type="compositionally biased region" description="Acidic residues" evidence="1">
    <location>
        <begin position="258"/>
        <end position="271"/>
    </location>
</feature>
<dbReference type="Proteomes" id="UP000001072">
    <property type="component" value="Unassembled WGS sequence"/>
</dbReference>
<keyword evidence="3" id="KW-1185">Reference proteome</keyword>